<sequence length="393" mass="43243">MFLPIGDTPNPRSTPYATWLLIGLNVAVFLLVTLPLSGSRVDLNDPLLLDYLHSIGARGSIPVEAILQQVSAYDLTVFRFGYRPAAPSLLSMFSAMFLHAGWMHLLGNMLFLWIFGDNVEHRLGPVRFLLAYLATGVAATLFFAFFEPGSQVPMIGASGAISGVLGLYFIWFPRNKVKVFIFFIIIVQVVEIPARLVLGFYLLVDNLLPFLFAGAGGGGVAHGAHIGGFVGGLALAWGIDRLLPAWKGRRLREARPEPTVKSEQPETPAEEIRRLLAEGRPERAVSRYLSLETREQRRQVDGDQVLAIGDFLLAGGAHDEALSVFRRFIADRGNDSRLSRAYLGAGRALMNKPRCMTSAYHYFLGALDVAEDPNDIEAARRYIAAIQKSGRSQ</sequence>
<dbReference type="STRING" id="1969733.B5V00_14075"/>
<dbReference type="GO" id="GO:0016020">
    <property type="term" value="C:membrane"/>
    <property type="evidence" value="ECO:0007669"/>
    <property type="project" value="UniProtKB-SubCell"/>
</dbReference>
<dbReference type="Proteomes" id="UP000193136">
    <property type="component" value="Unassembled WGS sequence"/>
</dbReference>
<dbReference type="GO" id="GO:0004252">
    <property type="term" value="F:serine-type endopeptidase activity"/>
    <property type="evidence" value="ECO:0007669"/>
    <property type="project" value="InterPro"/>
</dbReference>
<dbReference type="EMBL" id="NAAD01000021">
    <property type="protein sequence ID" value="ORJ57140.1"/>
    <property type="molecule type" value="Genomic_DNA"/>
</dbReference>
<feature type="transmembrane region" description="Helical" evidence="5">
    <location>
        <begin position="224"/>
        <end position="243"/>
    </location>
</feature>
<evidence type="ECO:0000256" key="5">
    <source>
        <dbReference type="SAM" id="Phobius"/>
    </source>
</evidence>
<feature type="transmembrane region" description="Helical" evidence="5">
    <location>
        <begin position="89"/>
        <end position="116"/>
    </location>
</feature>
<feature type="transmembrane region" description="Helical" evidence="5">
    <location>
        <begin position="152"/>
        <end position="172"/>
    </location>
</feature>
<evidence type="ECO:0000256" key="3">
    <source>
        <dbReference type="ARBA" id="ARBA00022989"/>
    </source>
</evidence>
<dbReference type="InterPro" id="IPR035952">
    <property type="entry name" value="Rhomboid-like_sf"/>
</dbReference>
<dbReference type="PANTHER" id="PTHR43731">
    <property type="entry name" value="RHOMBOID PROTEASE"/>
    <property type="match status" value="1"/>
</dbReference>
<protein>
    <recommendedName>
        <fullName evidence="6">Peptidase S54 rhomboid domain-containing protein</fullName>
    </recommendedName>
</protein>
<keyword evidence="4 5" id="KW-0472">Membrane</keyword>
<keyword evidence="3 5" id="KW-1133">Transmembrane helix</keyword>
<accession>A0A1X0XW70</accession>
<name>A0A1X0XW70_9BACT</name>
<evidence type="ECO:0000259" key="6">
    <source>
        <dbReference type="Pfam" id="PF01694"/>
    </source>
</evidence>
<dbReference type="RefSeq" id="WP_085011456.1">
    <property type="nucleotide sequence ID" value="NZ_NAAD01000021.1"/>
</dbReference>
<keyword evidence="2 5" id="KW-0812">Transmembrane</keyword>
<reference evidence="7 8" key="1">
    <citation type="submission" date="2017-03" db="EMBL/GenBank/DDBJ databases">
        <title>Genome sequence of Geothermobacter sp. EPR-M, Deep-Sea Iron Reducer.</title>
        <authorList>
            <person name="Tully B."/>
            <person name="Savalia P."/>
            <person name="Abuyen K."/>
            <person name="Baughan C."/>
            <person name="Romero E."/>
            <person name="Ronkowski C."/>
            <person name="Torres B."/>
            <person name="Tremblay J."/>
            <person name="Trujillo A."/>
            <person name="Tyler M."/>
            <person name="Perez-Rodriguez I."/>
            <person name="Amend J."/>
        </authorList>
    </citation>
    <scope>NUCLEOTIDE SEQUENCE [LARGE SCALE GENOMIC DNA]</scope>
    <source>
        <strain evidence="7 8">EPR-M</strain>
    </source>
</reference>
<evidence type="ECO:0000256" key="1">
    <source>
        <dbReference type="ARBA" id="ARBA00004141"/>
    </source>
</evidence>
<dbReference type="InterPro" id="IPR050925">
    <property type="entry name" value="Rhomboid_protease_S54"/>
</dbReference>
<dbReference type="Gene3D" id="1.25.40.10">
    <property type="entry name" value="Tetratricopeptide repeat domain"/>
    <property type="match status" value="1"/>
</dbReference>
<dbReference type="SUPFAM" id="SSF144091">
    <property type="entry name" value="Rhomboid-like"/>
    <property type="match status" value="1"/>
</dbReference>
<dbReference type="AlphaFoldDB" id="A0A1X0XW70"/>
<gene>
    <name evidence="7" type="ORF">B5V00_14075</name>
</gene>
<evidence type="ECO:0000313" key="8">
    <source>
        <dbReference type="Proteomes" id="UP000193136"/>
    </source>
</evidence>
<dbReference type="PANTHER" id="PTHR43731:SF26">
    <property type="entry name" value="RHOMBOID-LIKE PROTEIN 10, CHLOROPLASTIC"/>
    <property type="match status" value="1"/>
</dbReference>
<organism evidence="7 8">
    <name type="scientific">Geothermobacter hydrogeniphilus</name>
    <dbReference type="NCBI Taxonomy" id="1969733"/>
    <lineage>
        <taxon>Bacteria</taxon>
        <taxon>Pseudomonadati</taxon>
        <taxon>Thermodesulfobacteriota</taxon>
        <taxon>Desulfuromonadia</taxon>
        <taxon>Desulfuromonadales</taxon>
        <taxon>Geothermobacteraceae</taxon>
        <taxon>Geothermobacter</taxon>
    </lineage>
</organism>
<keyword evidence="8" id="KW-1185">Reference proteome</keyword>
<dbReference type="InterPro" id="IPR011990">
    <property type="entry name" value="TPR-like_helical_dom_sf"/>
</dbReference>
<evidence type="ECO:0000256" key="2">
    <source>
        <dbReference type="ARBA" id="ARBA00022692"/>
    </source>
</evidence>
<feature type="transmembrane region" description="Helical" evidence="5">
    <location>
        <begin position="16"/>
        <end position="36"/>
    </location>
</feature>
<dbReference type="OrthoDB" id="9813074at2"/>
<comment type="caution">
    <text evidence="7">The sequence shown here is derived from an EMBL/GenBank/DDBJ whole genome shotgun (WGS) entry which is preliminary data.</text>
</comment>
<comment type="subcellular location">
    <subcellularLocation>
        <location evidence="1">Membrane</location>
        <topology evidence="1">Multi-pass membrane protein</topology>
    </subcellularLocation>
</comment>
<evidence type="ECO:0000313" key="7">
    <source>
        <dbReference type="EMBL" id="ORJ57140.1"/>
    </source>
</evidence>
<feature type="transmembrane region" description="Helical" evidence="5">
    <location>
        <begin position="128"/>
        <end position="146"/>
    </location>
</feature>
<proteinExistence type="predicted"/>
<dbReference type="Gene3D" id="1.20.1540.10">
    <property type="entry name" value="Rhomboid-like"/>
    <property type="match status" value="1"/>
</dbReference>
<dbReference type="Pfam" id="PF01694">
    <property type="entry name" value="Rhomboid"/>
    <property type="match status" value="1"/>
</dbReference>
<feature type="transmembrane region" description="Helical" evidence="5">
    <location>
        <begin position="179"/>
        <end position="204"/>
    </location>
</feature>
<dbReference type="InterPro" id="IPR022764">
    <property type="entry name" value="Peptidase_S54_rhomboid_dom"/>
</dbReference>
<evidence type="ECO:0000256" key="4">
    <source>
        <dbReference type="ARBA" id="ARBA00023136"/>
    </source>
</evidence>
<feature type="domain" description="Peptidase S54 rhomboid" evidence="6">
    <location>
        <begin position="89"/>
        <end position="238"/>
    </location>
</feature>